<feature type="transmembrane region" description="Helical" evidence="1">
    <location>
        <begin position="101"/>
        <end position="118"/>
    </location>
</feature>
<feature type="transmembrane region" description="Helical" evidence="1">
    <location>
        <begin position="44"/>
        <end position="64"/>
    </location>
</feature>
<reference evidence="2 5" key="1">
    <citation type="submission" date="2023-07" db="EMBL/GenBank/DDBJ databases">
        <authorList>
            <person name="Peeters C."/>
        </authorList>
    </citation>
    <scope>NUCLEOTIDE SEQUENCE</scope>
    <source>
        <strain evidence="3 5">LMG 18095</strain>
        <strain evidence="2">R-77560</strain>
    </source>
</reference>
<dbReference type="AlphaFoldDB" id="A0AAD2BL57"/>
<organism evidence="2 4">
    <name type="scientific">Ralstonia thomasii</name>
    <dbReference type="NCBI Taxonomy" id="3058596"/>
    <lineage>
        <taxon>Bacteria</taxon>
        <taxon>Pseudomonadati</taxon>
        <taxon>Pseudomonadota</taxon>
        <taxon>Betaproteobacteria</taxon>
        <taxon>Burkholderiales</taxon>
        <taxon>Burkholderiaceae</taxon>
        <taxon>Ralstonia</taxon>
    </lineage>
</organism>
<evidence type="ECO:0000313" key="5">
    <source>
        <dbReference type="Proteomes" id="UP001189773"/>
    </source>
</evidence>
<evidence type="ECO:0000313" key="4">
    <source>
        <dbReference type="Proteomes" id="UP001189756"/>
    </source>
</evidence>
<comment type="caution">
    <text evidence="2">The sequence shown here is derived from an EMBL/GenBank/DDBJ whole genome shotgun (WGS) entry which is preliminary data.</text>
</comment>
<dbReference type="EMBL" id="CATZAR010000006">
    <property type="protein sequence ID" value="CAJ0795379.1"/>
    <property type="molecule type" value="Genomic_DNA"/>
</dbReference>
<accession>A0AAD2BL57</accession>
<evidence type="ECO:0000313" key="3">
    <source>
        <dbReference type="EMBL" id="CAJ0795379.1"/>
    </source>
</evidence>
<keyword evidence="5" id="KW-1185">Reference proteome</keyword>
<keyword evidence="1" id="KW-1133">Transmembrane helix</keyword>
<dbReference type="Proteomes" id="UP001189756">
    <property type="component" value="Unassembled WGS sequence"/>
</dbReference>
<feature type="transmembrane region" description="Helical" evidence="1">
    <location>
        <begin position="76"/>
        <end position="95"/>
    </location>
</feature>
<sequence length="134" mass="14358">MKRPISLTVVSWLLLFSAVASLISTVNSLRSWQMLESLGVHAEANWTLIGLGVLTNLLAIASGVGILKGQGWGRKVCLGFLLLSVFVSLVSFFYIQAIGVLVARLAVFAALAFILQRASARAYFRQGSNTTATA</sequence>
<keyword evidence="1" id="KW-0472">Membrane</keyword>
<keyword evidence="1" id="KW-0812">Transmembrane</keyword>
<proteinExistence type="predicted"/>
<gene>
    <name evidence="3" type="ORF">LMG18095_02741</name>
    <name evidence="2" type="ORF">R77560_00893</name>
</gene>
<evidence type="ECO:0000313" key="2">
    <source>
        <dbReference type="EMBL" id="CAJ0782348.1"/>
    </source>
</evidence>
<dbReference type="Proteomes" id="UP001189773">
    <property type="component" value="Unassembled WGS sequence"/>
</dbReference>
<dbReference type="EMBL" id="CATZAZ010000002">
    <property type="protein sequence ID" value="CAJ0782348.1"/>
    <property type="molecule type" value="Genomic_DNA"/>
</dbReference>
<evidence type="ECO:0000256" key="1">
    <source>
        <dbReference type="SAM" id="Phobius"/>
    </source>
</evidence>
<name>A0AAD2BL57_9RALS</name>
<protein>
    <submittedName>
        <fullName evidence="2">Uncharacterized protein</fullName>
    </submittedName>
</protein>